<dbReference type="AlphaFoldDB" id="A0AAD0SNY5"/>
<evidence type="ECO:0000313" key="3">
    <source>
        <dbReference type="EMBL" id="AXX85682.1"/>
    </source>
</evidence>
<keyword evidence="3" id="KW-0808">Transferase</keyword>
<dbReference type="EMBL" id="NXIC01000007">
    <property type="protein sequence ID" value="RXI25146.1"/>
    <property type="molecule type" value="Genomic_DNA"/>
</dbReference>
<dbReference type="EMBL" id="CP032099">
    <property type="protein sequence ID" value="AXX85682.1"/>
    <property type="molecule type" value="Genomic_DNA"/>
</dbReference>
<dbReference type="RefSeq" id="WP_066350433.1">
    <property type="nucleotide sequence ID" value="NZ_CP032099.1"/>
</dbReference>
<dbReference type="Proteomes" id="UP000262029">
    <property type="component" value="Chromosome"/>
</dbReference>
<dbReference type="GO" id="GO:0016787">
    <property type="term" value="F:hydrolase activity"/>
    <property type="evidence" value="ECO:0007669"/>
    <property type="project" value="UniProtKB-KW"/>
</dbReference>
<evidence type="ECO:0000313" key="5">
    <source>
        <dbReference type="Proteomes" id="UP000262029"/>
    </source>
</evidence>
<name>A0AAD0SNY5_9BACT</name>
<dbReference type="GeneID" id="61751656"/>
<feature type="binding site" evidence="2">
    <location>
        <position position="251"/>
    </location>
    <ligand>
        <name>substrate</name>
    </ligand>
</feature>
<protein>
    <submittedName>
        <fullName evidence="4">UDP-2,4-diacetamido-2,4, 6-trideoxy-beta-L-altropyranose hydrolase</fullName>
    </submittedName>
    <submittedName>
        <fullName evidence="3">UDP-2,4-diacetamido-2,4, 6-trideoxy-beta-L-altropyranosyl transferase</fullName>
        <ecNumber evidence="3">3.6.1.57</ecNumber>
    </submittedName>
</protein>
<gene>
    <name evidence="3" type="primary">pseG</name>
    <name evidence="3" type="ORF">ASKIR_1915</name>
    <name evidence="4" type="ORF">CP959_09320</name>
</gene>
<keyword evidence="6" id="KW-1185">Reference proteome</keyword>
<dbReference type="EC" id="3.6.1.57" evidence="3"/>
<evidence type="ECO:0000256" key="2">
    <source>
        <dbReference type="PIRSR" id="PIRSR620023-2"/>
    </source>
</evidence>
<feature type="binding site" evidence="2">
    <location>
        <position position="149"/>
    </location>
    <ligand>
        <name>substrate</name>
    </ligand>
</feature>
<evidence type="ECO:0000313" key="4">
    <source>
        <dbReference type="EMBL" id="RXI25146.1"/>
    </source>
</evidence>
<sequence length="303" mass="35625">MNILIRADSSSYIGTGHIMRDLVLAKQYKNENIIFATQDLVGNINHKIIEAGYKIELLKSNDFKELNDLIKKLNIDMVIIDNYNIDYNFEKKLKEDNSSLKFFVLDDTYEKHFCDILLNHNIYADEKKYKNKVPKHCELRCGAKYTLLRDEFLEAKKAKKRVKKKNKTIFLAMGGADHKNLNIKILKVVEKFKKSLKVNLVTTTANKNLEELKEYCKDKKWINLQINSNEVEKLMSKSDFAIVTPSVTANEIFYLDLPMITIKTAKNQKEMYKYLKKKGYFTMKKFDKQKLNKYLKLFLKRSV</sequence>
<proteinExistence type="predicted"/>
<dbReference type="Proteomes" id="UP000290580">
    <property type="component" value="Unassembled WGS sequence"/>
</dbReference>
<dbReference type="Gene3D" id="3.40.50.11190">
    <property type="match status" value="1"/>
</dbReference>
<accession>A0AAD0SNY5</accession>
<organism evidence="3 5">
    <name type="scientific">Aliarcobacter skirrowii CCUG 10374</name>
    <dbReference type="NCBI Taxonomy" id="1032239"/>
    <lineage>
        <taxon>Bacteria</taxon>
        <taxon>Pseudomonadati</taxon>
        <taxon>Campylobacterota</taxon>
        <taxon>Epsilonproteobacteria</taxon>
        <taxon>Campylobacterales</taxon>
        <taxon>Arcobacteraceae</taxon>
        <taxon>Aliarcobacter</taxon>
    </lineage>
</organism>
<reference evidence="4 6" key="1">
    <citation type="submission" date="2017-09" db="EMBL/GenBank/DDBJ databases">
        <title>Genomics of the genus Arcobacter.</title>
        <authorList>
            <person name="Perez-Cataluna A."/>
            <person name="Figueras M.J."/>
            <person name="Salas-Masso N."/>
        </authorList>
    </citation>
    <scope>NUCLEOTIDE SEQUENCE [LARGE SCALE GENOMIC DNA]</scope>
    <source>
        <strain evidence="4 6">LMG 6621</strain>
    </source>
</reference>
<feature type="active site" description="Proton acceptor" evidence="1">
    <location>
        <position position="17"/>
    </location>
</feature>
<evidence type="ECO:0000256" key="1">
    <source>
        <dbReference type="PIRSR" id="PIRSR620023-1"/>
    </source>
</evidence>
<dbReference type="NCBIfam" id="TIGR03590">
    <property type="entry name" value="PseG"/>
    <property type="match status" value="1"/>
</dbReference>
<reference evidence="3 5" key="2">
    <citation type="submission" date="2018-08" db="EMBL/GenBank/DDBJ databases">
        <title>Complete genome of the Arcobacter skirrowii type strain LMG 6621.</title>
        <authorList>
            <person name="Miller W.G."/>
            <person name="Yee E."/>
            <person name="Bono J.L."/>
        </authorList>
    </citation>
    <scope>NUCLEOTIDE SEQUENCE [LARGE SCALE GENOMIC DNA]</scope>
    <source>
        <strain evidence="3 5">CCUG 10374</strain>
    </source>
</reference>
<dbReference type="GO" id="GO:0016740">
    <property type="term" value="F:transferase activity"/>
    <property type="evidence" value="ECO:0007669"/>
    <property type="project" value="UniProtKB-KW"/>
</dbReference>
<keyword evidence="3" id="KW-0378">Hydrolase</keyword>
<dbReference type="Gene3D" id="3.40.50.2000">
    <property type="entry name" value="Glycogen Phosphorylase B"/>
    <property type="match status" value="1"/>
</dbReference>
<dbReference type="InterPro" id="IPR020023">
    <property type="entry name" value="PseG"/>
</dbReference>
<evidence type="ECO:0000313" key="6">
    <source>
        <dbReference type="Proteomes" id="UP000290580"/>
    </source>
</evidence>